<dbReference type="Proteomes" id="UP000054018">
    <property type="component" value="Unassembled WGS sequence"/>
</dbReference>
<organism evidence="3 4">
    <name type="scientific">Pisolithus microcarpus 441</name>
    <dbReference type="NCBI Taxonomy" id="765257"/>
    <lineage>
        <taxon>Eukaryota</taxon>
        <taxon>Fungi</taxon>
        <taxon>Dikarya</taxon>
        <taxon>Basidiomycota</taxon>
        <taxon>Agaricomycotina</taxon>
        <taxon>Agaricomycetes</taxon>
        <taxon>Agaricomycetidae</taxon>
        <taxon>Boletales</taxon>
        <taxon>Sclerodermatineae</taxon>
        <taxon>Pisolithaceae</taxon>
        <taxon>Pisolithus</taxon>
    </lineage>
</organism>
<evidence type="ECO:0000256" key="1">
    <source>
        <dbReference type="SAM" id="MobiDB-lite"/>
    </source>
</evidence>
<sequence>AIHAVVSWLHLQFHLPRVACNALLAIFSLLLLFLNPATQVPFVTIQSGNRFLGVDKPIYMLPVCPTCRDVYPPAASPLSHDTCPVCKVNLFLPGQTPRGNTRSLKTPVVKYPYLPLSEQIASILKIPGIEATLDAWRHKHRTPGTFTDIFDGDICRTKLKGPDGKLFFSNDANERHGPNGELRLGVNLGVDWFSYIRSNIAPSHSSAPVSFSICNLPPEYRYRTANLMCTSIMPGPKEQAPDEVQRFLRPIVLVRVVLVAVVCDKPAAHKLGGFGSHSHTHYCTACWIPSKDKASVNAFQRGAYPPRTNLEQRRLGDEYHNLANANAQKNFVKEFATRYSELSRLPYFDLVQQIVIDPMHNLFLGLVKTHFYNIWVQSKILRPNYELTTLHNMLSDFIIPSSCGKLPTDIGIPASGSLTANQWLLLATIYGPIVIPQIWSTYLPVTASSEALTRRLAVVEKAETQKQLEVARKANNKASLAEAKKQGKEAYEAERSRIVQENLAMAEAKKNEKLQQVVAKQAEKVRQANVKKGGLRGPPPPPGDQRMLEDPPEEAQIGDDPSTMDDSTGRLSLHPDDPANFLKLSMVIRILVKQTITDNDLDVAHRLLCEYNMELIRLYGTGIIKPNHHYATHVADCTRNFGPLHDFWTFLFERLNKVLKSFKANNHSNGELETTFFKEFHRACETSRLIYGLHINPMKSFRSEAARIMQKATHEERGTVAGLAALCQELDDMSADAGLAYALSPRRHEKIFSSETYRLLGHTLNTRFRHSPTHCQHERPTSPHSIPLNCSGTFFDYVVINGK</sequence>
<feature type="non-terminal residue" evidence="3">
    <location>
        <position position="1"/>
    </location>
</feature>
<keyword evidence="2" id="KW-1133">Transmembrane helix</keyword>
<keyword evidence="2" id="KW-0472">Membrane</keyword>
<dbReference type="PANTHER" id="PTHR46579">
    <property type="entry name" value="F5/8 TYPE C DOMAIN-CONTAINING PROTEIN-RELATED"/>
    <property type="match status" value="1"/>
</dbReference>
<gene>
    <name evidence="3" type="ORF">PISMIDRAFT_55423</name>
</gene>
<dbReference type="PANTHER" id="PTHR46579:SF1">
    <property type="entry name" value="F5_8 TYPE C DOMAIN-CONTAINING PROTEIN"/>
    <property type="match status" value="1"/>
</dbReference>
<evidence type="ECO:0000313" key="4">
    <source>
        <dbReference type="Proteomes" id="UP000054018"/>
    </source>
</evidence>
<protein>
    <submittedName>
        <fullName evidence="3">Uncharacterized protein</fullName>
    </submittedName>
</protein>
<accession>A0A0C9YTJ4</accession>
<dbReference type="HOGENOM" id="CLU_002101_0_0_1"/>
<keyword evidence="2" id="KW-0812">Transmembrane</keyword>
<feature type="region of interest" description="Disordered" evidence="1">
    <location>
        <begin position="527"/>
        <end position="574"/>
    </location>
</feature>
<feature type="transmembrane region" description="Helical" evidence="2">
    <location>
        <begin position="18"/>
        <end position="37"/>
    </location>
</feature>
<dbReference type="EMBL" id="KN834274">
    <property type="protein sequence ID" value="KIK11218.1"/>
    <property type="molecule type" value="Genomic_DNA"/>
</dbReference>
<keyword evidence="4" id="KW-1185">Reference proteome</keyword>
<dbReference type="AlphaFoldDB" id="A0A0C9YTJ4"/>
<reference evidence="3 4" key="1">
    <citation type="submission" date="2014-04" db="EMBL/GenBank/DDBJ databases">
        <authorList>
            <consortium name="DOE Joint Genome Institute"/>
            <person name="Kuo A."/>
            <person name="Kohler A."/>
            <person name="Costa M.D."/>
            <person name="Nagy L.G."/>
            <person name="Floudas D."/>
            <person name="Copeland A."/>
            <person name="Barry K.W."/>
            <person name="Cichocki N."/>
            <person name="Veneault-Fourrey C."/>
            <person name="LaButti K."/>
            <person name="Lindquist E.A."/>
            <person name="Lipzen A."/>
            <person name="Lundell T."/>
            <person name="Morin E."/>
            <person name="Murat C."/>
            <person name="Sun H."/>
            <person name="Tunlid A."/>
            <person name="Henrissat B."/>
            <person name="Grigoriev I.V."/>
            <person name="Hibbett D.S."/>
            <person name="Martin F."/>
            <person name="Nordberg H.P."/>
            <person name="Cantor M.N."/>
            <person name="Hua S.X."/>
        </authorList>
    </citation>
    <scope>NUCLEOTIDE SEQUENCE [LARGE SCALE GENOMIC DNA]</scope>
    <source>
        <strain evidence="3 4">441</strain>
    </source>
</reference>
<feature type="non-terminal residue" evidence="3">
    <location>
        <position position="803"/>
    </location>
</feature>
<name>A0A0C9YTJ4_9AGAM</name>
<evidence type="ECO:0000256" key="2">
    <source>
        <dbReference type="SAM" id="Phobius"/>
    </source>
</evidence>
<proteinExistence type="predicted"/>
<reference evidence="4" key="2">
    <citation type="submission" date="2015-01" db="EMBL/GenBank/DDBJ databases">
        <title>Evolutionary Origins and Diversification of the Mycorrhizal Mutualists.</title>
        <authorList>
            <consortium name="DOE Joint Genome Institute"/>
            <consortium name="Mycorrhizal Genomics Consortium"/>
            <person name="Kohler A."/>
            <person name="Kuo A."/>
            <person name="Nagy L.G."/>
            <person name="Floudas D."/>
            <person name="Copeland A."/>
            <person name="Barry K.W."/>
            <person name="Cichocki N."/>
            <person name="Veneault-Fourrey C."/>
            <person name="LaButti K."/>
            <person name="Lindquist E.A."/>
            <person name="Lipzen A."/>
            <person name="Lundell T."/>
            <person name="Morin E."/>
            <person name="Murat C."/>
            <person name="Riley R."/>
            <person name="Ohm R."/>
            <person name="Sun H."/>
            <person name="Tunlid A."/>
            <person name="Henrissat B."/>
            <person name="Grigoriev I.V."/>
            <person name="Hibbett D.S."/>
            <person name="Martin F."/>
        </authorList>
    </citation>
    <scope>NUCLEOTIDE SEQUENCE [LARGE SCALE GENOMIC DNA]</scope>
    <source>
        <strain evidence="4">441</strain>
    </source>
</reference>
<dbReference type="OrthoDB" id="3239894at2759"/>
<evidence type="ECO:0000313" key="3">
    <source>
        <dbReference type="EMBL" id="KIK11218.1"/>
    </source>
</evidence>